<protein>
    <submittedName>
        <fullName evidence="2">Uncharacterized protein</fullName>
    </submittedName>
</protein>
<name>A0A8T0W4T1_PANVG</name>
<keyword evidence="3" id="KW-1185">Reference proteome</keyword>
<dbReference type="AlphaFoldDB" id="A0A8T0W4T1"/>
<feature type="region of interest" description="Disordered" evidence="1">
    <location>
        <begin position="28"/>
        <end position="80"/>
    </location>
</feature>
<evidence type="ECO:0000313" key="3">
    <source>
        <dbReference type="Proteomes" id="UP000823388"/>
    </source>
</evidence>
<reference evidence="2" key="1">
    <citation type="submission" date="2020-05" db="EMBL/GenBank/DDBJ databases">
        <title>WGS assembly of Panicum virgatum.</title>
        <authorList>
            <person name="Lovell J.T."/>
            <person name="Jenkins J."/>
            <person name="Shu S."/>
            <person name="Juenger T.E."/>
            <person name="Schmutz J."/>
        </authorList>
    </citation>
    <scope>NUCLEOTIDE SEQUENCE</scope>
    <source>
        <strain evidence="2">AP13</strain>
    </source>
</reference>
<evidence type="ECO:0000313" key="2">
    <source>
        <dbReference type="EMBL" id="KAG2638449.1"/>
    </source>
</evidence>
<sequence length="162" mass="18043">MRARHPVLKSPHLSQALRLTGHLLVHHSHRASRTGSSAPAATAGKDGSVRARRRRALQSRPCGGARAGDGDGAKRGGQPAPWWGAVSGPTWHWAADCVVRRRGSWWLLECAIRRRQARAAQLNSSGSERVLRVSWKLVEKKRVRSWDVFSLFRFVTVDRVCV</sequence>
<comment type="caution">
    <text evidence="2">The sequence shown here is derived from an EMBL/GenBank/DDBJ whole genome shotgun (WGS) entry which is preliminary data.</text>
</comment>
<proteinExistence type="predicted"/>
<dbReference type="EMBL" id="CM029040">
    <property type="protein sequence ID" value="KAG2638449.1"/>
    <property type="molecule type" value="Genomic_DNA"/>
</dbReference>
<accession>A0A8T0W4T1</accession>
<gene>
    <name evidence="2" type="ORF">PVAP13_2NG594920</name>
</gene>
<evidence type="ECO:0000256" key="1">
    <source>
        <dbReference type="SAM" id="MobiDB-lite"/>
    </source>
</evidence>
<organism evidence="2 3">
    <name type="scientific">Panicum virgatum</name>
    <name type="common">Blackwell switchgrass</name>
    <dbReference type="NCBI Taxonomy" id="38727"/>
    <lineage>
        <taxon>Eukaryota</taxon>
        <taxon>Viridiplantae</taxon>
        <taxon>Streptophyta</taxon>
        <taxon>Embryophyta</taxon>
        <taxon>Tracheophyta</taxon>
        <taxon>Spermatophyta</taxon>
        <taxon>Magnoliopsida</taxon>
        <taxon>Liliopsida</taxon>
        <taxon>Poales</taxon>
        <taxon>Poaceae</taxon>
        <taxon>PACMAD clade</taxon>
        <taxon>Panicoideae</taxon>
        <taxon>Panicodae</taxon>
        <taxon>Paniceae</taxon>
        <taxon>Panicinae</taxon>
        <taxon>Panicum</taxon>
        <taxon>Panicum sect. Hiantes</taxon>
    </lineage>
</organism>
<dbReference type="Proteomes" id="UP000823388">
    <property type="component" value="Chromosome 2N"/>
</dbReference>